<dbReference type="GO" id="GO:0005886">
    <property type="term" value="C:plasma membrane"/>
    <property type="evidence" value="ECO:0007669"/>
    <property type="project" value="TreeGrafter"/>
</dbReference>
<feature type="transmembrane region" description="Helical" evidence="6">
    <location>
        <begin position="49"/>
        <end position="70"/>
    </location>
</feature>
<dbReference type="CDD" id="cd11484">
    <property type="entry name" value="SLC-NCS1sbd_CobB-like"/>
    <property type="match status" value="1"/>
</dbReference>
<organism evidence="7 8">
    <name type="scientific">Yersinia rochesterensis</name>
    <dbReference type="NCBI Taxonomy" id="1604335"/>
    <lineage>
        <taxon>Bacteria</taxon>
        <taxon>Pseudomonadati</taxon>
        <taxon>Pseudomonadota</taxon>
        <taxon>Gammaproteobacteria</taxon>
        <taxon>Enterobacterales</taxon>
        <taxon>Yersiniaceae</taxon>
        <taxon>Yersinia</taxon>
    </lineage>
</organism>
<feature type="transmembrane region" description="Helical" evidence="6">
    <location>
        <begin position="20"/>
        <end position="43"/>
    </location>
</feature>
<feature type="transmembrane region" description="Helical" evidence="6">
    <location>
        <begin position="261"/>
        <end position="279"/>
    </location>
</feature>
<evidence type="ECO:0000256" key="4">
    <source>
        <dbReference type="ARBA" id="ARBA00022989"/>
    </source>
</evidence>
<gene>
    <name evidence="7" type="ORF">DXZ79_03120</name>
</gene>
<evidence type="ECO:0000313" key="8">
    <source>
        <dbReference type="Proteomes" id="UP000265864"/>
    </source>
</evidence>
<reference evidence="7 8" key="1">
    <citation type="submission" date="2018-09" db="EMBL/GenBank/DDBJ databases">
        <title>Yersinia kristensenii subsp. rochesterensis subsp. nov., Isolated from Human Feces.</title>
        <authorList>
            <person name="Cunningham S.A."/>
            <person name="Jeraldo P."/>
            <person name="Patel R."/>
        </authorList>
    </citation>
    <scope>NUCLEOTIDE SEQUENCE [LARGE SCALE GENOMIC DNA]</scope>
    <source>
        <strain evidence="7 8">ATCC BAA-2637</strain>
    </source>
</reference>
<feature type="transmembrane region" description="Helical" evidence="6">
    <location>
        <begin position="333"/>
        <end position="355"/>
    </location>
</feature>
<feature type="transmembrane region" description="Helical" evidence="6">
    <location>
        <begin position="307"/>
        <end position="327"/>
    </location>
</feature>
<feature type="transmembrane region" description="Helical" evidence="6">
    <location>
        <begin position="155"/>
        <end position="173"/>
    </location>
</feature>
<evidence type="ECO:0000256" key="3">
    <source>
        <dbReference type="ARBA" id="ARBA00022692"/>
    </source>
</evidence>
<dbReference type="InterPro" id="IPR001248">
    <property type="entry name" value="Pur-cyt_permease"/>
</dbReference>
<feature type="transmembrane region" description="Helical" evidence="6">
    <location>
        <begin position="193"/>
        <end position="214"/>
    </location>
</feature>
<proteinExistence type="inferred from homology"/>
<dbReference type="Proteomes" id="UP000265864">
    <property type="component" value="Chromosome"/>
</dbReference>
<dbReference type="InterPro" id="IPR030191">
    <property type="entry name" value="CodB"/>
</dbReference>
<protein>
    <submittedName>
        <fullName evidence="7">Cytosine permease</fullName>
    </submittedName>
</protein>
<keyword evidence="4 6" id="KW-1133">Transmembrane helix</keyword>
<dbReference type="GO" id="GO:0015209">
    <property type="term" value="F:cytosine transmembrane transporter activity"/>
    <property type="evidence" value="ECO:0007669"/>
    <property type="project" value="InterPro"/>
</dbReference>
<comment type="similarity">
    <text evidence="2">Belongs to the purine-cytosine permease (2.A.39) family.</text>
</comment>
<keyword evidence="3 6" id="KW-0812">Transmembrane</keyword>
<feature type="transmembrane region" description="Helical" evidence="6">
    <location>
        <begin position="90"/>
        <end position="110"/>
    </location>
</feature>
<comment type="subcellular location">
    <subcellularLocation>
        <location evidence="1">Membrane</location>
        <topology evidence="1">Multi-pass membrane protein</topology>
    </subcellularLocation>
</comment>
<evidence type="ECO:0000256" key="2">
    <source>
        <dbReference type="ARBA" id="ARBA00008974"/>
    </source>
</evidence>
<keyword evidence="5 6" id="KW-0472">Membrane</keyword>
<dbReference type="EMBL" id="CP032482">
    <property type="protein sequence ID" value="AYD42816.1"/>
    <property type="molecule type" value="Genomic_DNA"/>
</dbReference>
<name>A0A8D4MZS4_9GAMM</name>
<feature type="transmembrane region" description="Helical" evidence="6">
    <location>
        <begin position="400"/>
        <end position="418"/>
    </location>
</feature>
<evidence type="ECO:0000256" key="6">
    <source>
        <dbReference type="SAM" id="Phobius"/>
    </source>
</evidence>
<evidence type="ECO:0000256" key="5">
    <source>
        <dbReference type="ARBA" id="ARBA00023136"/>
    </source>
</evidence>
<dbReference type="RefSeq" id="WP_120011100.1">
    <property type="nucleotide sequence ID" value="NZ_CP032482.1"/>
</dbReference>
<feature type="transmembrane region" description="Helical" evidence="6">
    <location>
        <begin position="376"/>
        <end position="394"/>
    </location>
</feature>
<evidence type="ECO:0000256" key="1">
    <source>
        <dbReference type="ARBA" id="ARBA00004141"/>
    </source>
</evidence>
<accession>A0A8D4MZS4</accession>
<dbReference type="Gene3D" id="1.10.4160.10">
    <property type="entry name" value="Hydantoin permease"/>
    <property type="match status" value="1"/>
</dbReference>
<feature type="transmembrane region" description="Helical" evidence="6">
    <location>
        <begin position="130"/>
        <end position="148"/>
    </location>
</feature>
<feature type="transmembrane region" description="Helical" evidence="6">
    <location>
        <begin position="226"/>
        <end position="249"/>
    </location>
</feature>
<dbReference type="Pfam" id="PF02133">
    <property type="entry name" value="Transp_cyt_pur"/>
    <property type="match status" value="1"/>
</dbReference>
<dbReference type="PANTHER" id="PTHR30569:SF0">
    <property type="entry name" value="CYTOSINE PERMEASE"/>
    <property type="match status" value="1"/>
</dbReference>
<dbReference type="PANTHER" id="PTHR30569">
    <property type="entry name" value="CYTOSINE TRANSPORTER CODB"/>
    <property type="match status" value="1"/>
</dbReference>
<evidence type="ECO:0000313" key="7">
    <source>
        <dbReference type="EMBL" id="AYD42816.1"/>
    </source>
</evidence>
<dbReference type="GeneID" id="82549775"/>
<dbReference type="AlphaFoldDB" id="A0A8D4MZS4"/>
<sequence length="435" mass="46315">MIKTEDYPLSRVPQDKRVSLFSVAIVYMGALTSLDQFMLGAVLGNSMELADAFIALFIASIIFCVVTYGLGMAGMREGISGSLLARWCGFGRLGSALVGIVVAVSLLGWFGIQNAIFAKSLDFALGHKLGFNWAAILSGSLLTILVAFGFKALRIAARIAVPTFILLVIYITFKILTEHNISDINQLTAAGDTLSISAGITIVMGGAIMASLVTPDLTRYSKNGKHVLGVIFIGIIVGKCAVNGLALLIAKALGTADVVSIMSQTVGVTGLLVVVFSTLKVNDLNLYCSSLGIVNAVEGLTGKKLKYLSTTLVIGALGTTLSVLGILDRFIDFLSLLGVVLPPIIGIMLVDYYVLRSHRKILDKSRDEGKLPDEKQTPVIGWVAIIASIVGSVVGLVTEWGIPTINSLVTASFIYWALKVVVSRNQKRLESEETV</sequence>